<keyword evidence="1" id="KW-0732">Signal</keyword>
<dbReference type="Proteomes" id="UP000275846">
    <property type="component" value="Unassembled WGS sequence"/>
</dbReference>
<protein>
    <submittedName>
        <fullName evidence="4">Secreted protein</fullName>
    </submittedName>
</protein>
<accession>A0A183SP93</accession>
<reference evidence="4" key="1">
    <citation type="submission" date="2016-06" db="UniProtKB">
        <authorList>
            <consortium name="WormBaseParasite"/>
        </authorList>
    </citation>
    <scope>IDENTIFICATION</scope>
</reference>
<dbReference type="AlphaFoldDB" id="A0A183SP93"/>
<dbReference type="EMBL" id="UYSU01033513">
    <property type="protein sequence ID" value="VDL92426.1"/>
    <property type="molecule type" value="Genomic_DNA"/>
</dbReference>
<evidence type="ECO:0000313" key="2">
    <source>
        <dbReference type="EMBL" id="VDL92426.1"/>
    </source>
</evidence>
<dbReference type="OrthoDB" id="10610044at2759"/>
<evidence type="ECO:0000313" key="3">
    <source>
        <dbReference type="Proteomes" id="UP000275846"/>
    </source>
</evidence>
<dbReference type="WBParaSite" id="SSLN_0000623401-mRNA-1">
    <property type="protein sequence ID" value="SSLN_0000623401-mRNA-1"/>
    <property type="gene ID" value="SSLN_0000623401"/>
</dbReference>
<gene>
    <name evidence="2" type="ORF">SSLN_LOCUS6041</name>
</gene>
<sequence length="172" mass="19286">MSNLLVLILVTAAIMPDLAGLDDVTNCASRGVTTRGSRPEQLNQFFVNDEGRIWKAQKQLPRLEELCRVRPCLVISDQLRLLMLVMHSCCKAYKENDPLLLVAMVEFKDARQYRTTYLVRPQSCLTQPASVVPQTGPLHVRRSAAAALDGSTHCPHQRRRLNIEGSKITTMS</sequence>
<proteinExistence type="predicted"/>
<organism evidence="4">
    <name type="scientific">Schistocephalus solidus</name>
    <name type="common">Tapeworm</name>
    <dbReference type="NCBI Taxonomy" id="70667"/>
    <lineage>
        <taxon>Eukaryota</taxon>
        <taxon>Metazoa</taxon>
        <taxon>Spiralia</taxon>
        <taxon>Lophotrochozoa</taxon>
        <taxon>Platyhelminthes</taxon>
        <taxon>Cestoda</taxon>
        <taxon>Eucestoda</taxon>
        <taxon>Diphyllobothriidea</taxon>
        <taxon>Diphyllobothriidae</taxon>
        <taxon>Schistocephalus</taxon>
    </lineage>
</organism>
<reference evidence="2 3" key="2">
    <citation type="submission" date="2018-11" db="EMBL/GenBank/DDBJ databases">
        <authorList>
            <consortium name="Pathogen Informatics"/>
        </authorList>
    </citation>
    <scope>NUCLEOTIDE SEQUENCE [LARGE SCALE GENOMIC DNA]</scope>
    <source>
        <strain evidence="2 3">NST_G2</strain>
    </source>
</reference>
<feature type="signal peptide" evidence="1">
    <location>
        <begin position="1"/>
        <end position="20"/>
    </location>
</feature>
<feature type="chain" id="PRO_5043141233" evidence="1">
    <location>
        <begin position="21"/>
        <end position="172"/>
    </location>
</feature>
<evidence type="ECO:0000313" key="4">
    <source>
        <dbReference type="WBParaSite" id="SSLN_0000623401-mRNA-1"/>
    </source>
</evidence>
<keyword evidence="3" id="KW-1185">Reference proteome</keyword>
<name>A0A183SP93_SCHSO</name>
<evidence type="ECO:0000256" key="1">
    <source>
        <dbReference type="SAM" id="SignalP"/>
    </source>
</evidence>